<dbReference type="PANTHER" id="PTHR48106:SF18">
    <property type="entry name" value="QUINONE OXIDOREDUCTASE PIG3"/>
    <property type="match status" value="1"/>
</dbReference>
<dbReference type="Pfam" id="PF08240">
    <property type="entry name" value="ADH_N"/>
    <property type="match status" value="1"/>
</dbReference>
<evidence type="ECO:0000256" key="2">
    <source>
        <dbReference type="ARBA" id="ARBA00023002"/>
    </source>
</evidence>
<dbReference type="InterPro" id="IPR036291">
    <property type="entry name" value="NAD(P)-bd_dom_sf"/>
</dbReference>
<dbReference type="InterPro" id="IPR011032">
    <property type="entry name" value="GroES-like_sf"/>
</dbReference>
<dbReference type="SMART" id="SM00829">
    <property type="entry name" value="PKS_ER"/>
    <property type="match status" value="1"/>
</dbReference>
<dbReference type="InterPro" id="IPR013154">
    <property type="entry name" value="ADH-like_N"/>
</dbReference>
<dbReference type="SUPFAM" id="SSF50129">
    <property type="entry name" value="GroES-like"/>
    <property type="match status" value="1"/>
</dbReference>
<gene>
    <name evidence="4" type="ORF">IV54_GL002075</name>
</gene>
<dbReference type="GO" id="GO:0016651">
    <property type="term" value="F:oxidoreductase activity, acting on NAD(P)H"/>
    <property type="evidence" value="ECO:0007669"/>
    <property type="project" value="TreeGrafter"/>
</dbReference>
<name>A0A0R2LW47_9LACO</name>
<dbReference type="RefSeq" id="WP_057878504.1">
    <property type="nucleotide sequence ID" value="NZ_JQCA01000060.1"/>
</dbReference>
<protein>
    <submittedName>
        <fullName evidence="4">NADPH quinone reductase related Zn-dependent oxidoreductase</fullName>
    </submittedName>
</protein>
<evidence type="ECO:0000256" key="1">
    <source>
        <dbReference type="ARBA" id="ARBA00022857"/>
    </source>
</evidence>
<organism evidence="4 5">
    <name type="scientific">Levilactobacillus paucivorans</name>
    <dbReference type="NCBI Taxonomy" id="616990"/>
    <lineage>
        <taxon>Bacteria</taxon>
        <taxon>Bacillati</taxon>
        <taxon>Bacillota</taxon>
        <taxon>Bacilli</taxon>
        <taxon>Lactobacillales</taxon>
        <taxon>Lactobacillaceae</taxon>
        <taxon>Levilactobacillus</taxon>
    </lineage>
</organism>
<dbReference type="STRING" id="616990.IV54_GL002075"/>
<evidence type="ECO:0000313" key="5">
    <source>
        <dbReference type="Proteomes" id="UP000051906"/>
    </source>
</evidence>
<dbReference type="Pfam" id="PF13602">
    <property type="entry name" value="ADH_zinc_N_2"/>
    <property type="match status" value="1"/>
</dbReference>
<evidence type="ECO:0000259" key="3">
    <source>
        <dbReference type="SMART" id="SM00829"/>
    </source>
</evidence>
<dbReference type="PANTHER" id="PTHR48106">
    <property type="entry name" value="QUINONE OXIDOREDUCTASE PIG3-RELATED"/>
    <property type="match status" value="1"/>
</dbReference>
<dbReference type="Gene3D" id="3.90.180.10">
    <property type="entry name" value="Medium-chain alcohol dehydrogenases, catalytic domain"/>
    <property type="match status" value="1"/>
</dbReference>
<keyword evidence="1" id="KW-0521">NADP</keyword>
<keyword evidence="5" id="KW-1185">Reference proteome</keyword>
<dbReference type="InterPro" id="IPR020843">
    <property type="entry name" value="ER"/>
</dbReference>
<accession>A0A0R2LW47</accession>
<dbReference type="PATRIC" id="fig|616990.3.peg.2195"/>
<dbReference type="Proteomes" id="UP000051906">
    <property type="component" value="Unassembled WGS sequence"/>
</dbReference>
<keyword evidence="2" id="KW-0560">Oxidoreductase</keyword>
<proteinExistence type="predicted"/>
<dbReference type="OrthoDB" id="9792162at2"/>
<sequence length="315" mass="34120">MRAVVIDHPGDASVMNLVERPTQKTTAHQSVMRIHAFGVHRYEVLTRAGGSPSVKFPRVIGVEAVGEIHEASAEGPFKAGQKVMTMMGGFGREVDGSYQEYALVDDSNLFTVNHPGTDWVKLAQYPENFYTAIGALKSLRLQAGQSLLVRGGTTAVGLAATQLAKAMGLTVTATTRRPQMLDAVVQSGADAAILDTDNQLVTEEKYDGIIDLVGSVTMDDSIAHLNQGGTVCVIGLLAGEWVAKEFSPFVLGDKYLTFFDSTVVHQDLVDEMFDLINENHLEIPIAKVFKLADIREAHDYVMASRALGQVIIDND</sequence>
<feature type="domain" description="Enoyl reductase (ER)" evidence="3">
    <location>
        <begin position="10"/>
        <end position="312"/>
    </location>
</feature>
<dbReference type="SUPFAM" id="SSF51735">
    <property type="entry name" value="NAD(P)-binding Rossmann-fold domains"/>
    <property type="match status" value="1"/>
</dbReference>
<comment type="caution">
    <text evidence="4">The sequence shown here is derived from an EMBL/GenBank/DDBJ whole genome shotgun (WGS) entry which is preliminary data.</text>
</comment>
<reference evidence="4 5" key="1">
    <citation type="journal article" date="2015" name="Genome Announc.">
        <title>Expanding the biotechnology potential of lactobacilli through comparative genomics of 213 strains and associated genera.</title>
        <authorList>
            <person name="Sun Z."/>
            <person name="Harris H.M."/>
            <person name="McCann A."/>
            <person name="Guo C."/>
            <person name="Argimon S."/>
            <person name="Zhang W."/>
            <person name="Yang X."/>
            <person name="Jeffery I.B."/>
            <person name="Cooney J.C."/>
            <person name="Kagawa T.F."/>
            <person name="Liu W."/>
            <person name="Song Y."/>
            <person name="Salvetti E."/>
            <person name="Wrobel A."/>
            <person name="Rasinkangas P."/>
            <person name="Parkhill J."/>
            <person name="Rea M.C."/>
            <person name="O'Sullivan O."/>
            <person name="Ritari J."/>
            <person name="Douillard F.P."/>
            <person name="Paul Ross R."/>
            <person name="Yang R."/>
            <person name="Briner A.E."/>
            <person name="Felis G.E."/>
            <person name="de Vos W.M."/>
            <person name="Barrangou R."/>
            <person name="Klaenhammer T.R."/>
            <person name="Caufield P.W."/>
            <person name="Cui Y."/>
            <person name="Zhang H."/>
            <person name="O'Toole P.W."/>
        </authorList>
    </citation>
    <scope>NUCLEOTIDE SEQUENCE [LARGE SCALE GENOMIC DNA]</scope>
    <source>
        <strain evidence="4 5">DSM 22467</strain>
    </source>
</reference>
<dbReference type="EMBL" id="JQCA01000060">
    <property type="protein sequence ID" value="KRO03714.1"/>
    <property type="molecule type" value="Genomic_DNA"/>
</dbReference>
<dbReference type="GO" id="GO:0070402">
    <property type="term" value="F:NADPH binding"/>
    <property type="evidence" value="ECO:0007669"/>
    <property type="project" value="TreeGrafter"/>
</dbReference>
<evidence type="ECO:0000313" key="4">
    <source>
        <dbReference type="EMBL" id="KRO03714.1"/>
    </source>
</evidence>
<dbReference type="Gene3D" id="3.40.50.720">
    <property type="entry name" value="NAD(P)-binding Rossmann-like Domain"/>
    <property type="match status" value="1"/>
</dbReference>
<dbReference type="AlphaFoldDB" id="A0A0R2LW47"/>